<dbReference type="GO" id="GO:0031956">
    <property type="term" value="F:medium-chain fatty acid-CoA ligase activity"/>
    <property type="evidence" value="ECO:0007669"/>
    <property type="project" value="TreeGrafter"/>
</dbReference>
<organism evidence="4 5">
    <name type="scientific">Ruania alkalisoli</name>
    <dbReference type="NCBI Taxonomy" id="2779775"/>
    <lineage>
        <taxon>Bacteria</taxon>
        <taxon>Bacillati</taxon>
        <taxon>Actinomycetota</taxon>
        <taxon>Actinomycetes</taxon>
        <taxon>Micrococcales</taxon>
        <taxon>Ruaniaceae</taxon>
        <taxon>Ruania</taxon>
    </lineage>
</organism>
<dbReference type="PANTHER" id="PTHR43201">
    <property type="entry name" value="ACYL-COA SYNTHETASE"/>
    <property type="match status" value="1"/>
</dbReference>
<dbReference type="InterPro" id="IPR000873">
    <property type="entry name" value="AMP-dep_synth/lig_dom"/>
</dbReference>
<evidence type="ECO:0000259" key="2">
    <source>
        <dbReference type="Pfam" id="PF00501"/>
    </source>
</evidence>
<reference evidence="4 5" key="1">
    <citation type="submission" date="2020-10" db="EMBL/GenBank/DDBJ databases">
        <title>Haloactinobacterium sp. RN3S43, a bacterium isolated from saline soil.</title>
        <authorList>
            <person name="Sun J.-Q."/>
        </authorList>
    </citation>
    <scope>NUCLEOTIDE SEQUENCE [LARGE SCALE GENOMIC DNA]</scope>
    <source>
        <strain evidence="4 5">RN3S43</strain>
    </source>
</reference>
<dbReference type="InterPro" id="IPR045851">
    <property type="entry name" value="AMP-bd_C_sf"/>
</dbReference>
<dbReference type="Gene3D" id="3.30.300.30">
    <property type="match status" value="1"/>
</dbReference>
<feature type="domain" description="AMP-binding enzyme C-terminal" evidence="3">
    <location>
        <begin position="300"/>
        <end position="366"/>
    </location>
</feature>
<dbReference type="Pfam" id="PF13193">
    <property type="entry name" value="AMP-binding_C"/>
    <property type="match status" value="1"/>
</dbReference>
<keyword evidence="5" id="KW-1185">Reference proteome</keyword>
<evidence type="ECO:0000313" key="5">
    <source>
        <dbReference type="Proteomes" id="UP000593758"/>
    </source>
</evidence>
<dbReference type="PROSITE" id="PS00455">
    <property type="entry name" value="AMP_BINDING"/>
    <property type="match status" value="1"/>
</dbReference>
<dbReference type="RefSeq" id="WP_193496733.1">
    <property type="nucleotide sequence ID" value="NZ_CP063169.1"/>
</dbReference>
<comment type="similarity">
    <text evidence="1">Belongs to the ATP-dependent AMP-binding enzyme family.</text>
</comment>
<dbReference type="GO" id="GO:0006631">
    <property type="term" value="P:fatty acid metabolic process"/>
    <property type="evidence" value="ECO:0007669"/>
    <property type="project" value="TreeGrafter"/>
</dbReference>
<protein>
    <submittedName>
        <fullName evidence="4">AMP-binding protein</fullName>
    </submittedName>
</protein>
<dbReference type="InterPro" id="IPR042099">
    <property type="entry name" value="ANL_N_sf"/>
</dbReference>
<dbReference type="AlphaFoldDB" id="A0A7M1SR53"/>
<accession>A0A7M1SR53</accession>
<dbReference type="KEGG" id="halt:IM660_15590"/>
<dbReference type="PANTHER" id="PTHR43201:SF8">
    <property type="entry name" value="ACYL-COA SYNTHETASE FAMILY MEMBER 3"/>
    <property type="match status" value="1"/>
</dbReference>
<feature type="domain" description="AMP-dependent synthetase/ligase" evidence="2">
    <location>
        <begin position="42"/>
        <end position="217"/>
    </location>
</feature>
<dbReference type="Pfam" id="PF00501">
    <property type="entry name" value="AMP-binding"/>
    <property type="match status" value="1"/>
</dbReference>
<dbReference type="InterPro" id="IPR025110">
    <property type="entry name" value="AMP-bd_C"/>
</dbReference>
<name>A0A7M1SR53_9MICO</name>
<dbReference type="InterPro" id="IPR020845">
    <property type="entry name" value="AMP-binding_CS"/>
</dbReference>
<dbReference type="Gene3D" id="3.40.50.12780">
    <property type="entry name" value="N-terminal domain of ligase-like"/>
    <property type="match status" value="1"/>
</dbReference>
<dbReference type="Proteomes" id="UP000593758">
    <property type="component" value="Chromosome"/>
</dbReference>
<proteinExistence type="inferred from homology"/>
<dbReference type="EMBL" id="CP063169">
    <property type="protein sequence ID" value="QOR70040.1"/>
    <property type="molecule type" value="Genomic_DNA"/>
</dbReference>
<dbReference type="SUPFAM" id="SSF56801">
    <property type="entry name" value="Acetyl-CoA synthetase-like"/>
    <property type="match status" value="1"/>
</dbReference>
<evidence type="ECO:0000313" key="4">
    <source>
        <dbReference type="EMBL" id="QOR70040.1"/>
    </source>
</evidence>
<gene>
    <name evidence="4" type="ORF">IM660_15590</name>
</gene>
<sequence>MSTLASTLLPRLADALDGAEPVLLGPAAHSVADQVGTLPGTALVLGTSGSTGTARAVALSAAALRASTDATHARLAGPGQWLLTLPADHVAGVQVLVRSILASTSPVLMEPGPFRPAALAAAVARMRTDVPRYLSLVPTQLLRILEAPDGAACVAALRTCAAVLVGGAATPPALLERARKAGIAVVTTYGMTETCGGCVYDGVPLDGVQVRTAGSHGRIEIAGPVLATAYLDLGEEPAAQSALRSELVERDGARWLRTTDSGQFEAGRLQVLGRLDDVIITGGVNVHPAHVERRLAAAGFVECLVVGVPDEQWGQRVTAVVAAPEGAAEAAGVVTLAQVRDAVGGGPLAPQALVHLPELPRRGPGKPDRRAAAALAALAVAEGRAELHRPGG</sequence>
<evidence type="ECO:0000256" key="1">
    <source>
        <dbReference type="ARBA" id="ARBA00006432"/>
    </source>
</evidence>
<evidence type="ECO:0000259" key="3">
    <source>
        <dbReference type="Pfam" id="PF13193"/>
    </source>
</evidence>